<comment type="caution">
    <text evidence="1">The sequence shown here is derived from an EMBL/GenBank/DDBJ whole genome shotgun (WGS) entry which is preliminary data.</text>
</comment>
<protein>
    <submittedName>
        <fullName evidence="1">Uncharacterized protein</fullName>
    </submittedName>
</protein>
<gene>
    <name evidence="1" type="ORF">DCAF_LOCUS15136</name>
</gene>
<keyword evidence="2" id="KW-1185">Reference proteome</keyword>
<evidence type="ECO:0000313" key="1">
    <source>
        <dbReference type="EMBL" id="CAK7340056.1"/>
    </source>
</evidence>
<evidence type="ECO:0000313" key="2">
    <source>
        <dbReference type="Proteomes" id="UP001314170"/>
    </source>
</evidence>
<dbReference type="EMBL" id="CAWUPB010001159">
    <property type="protein sequence ID" value="CAK7340056.1"/>
    <property type="molecule type" value="Genomic_DNA"/>
</dbReference>
<name>A0AAV1RW85_9ROSI</name>
<dbReference type="Proteomes" id="UP001314170">
    <property type="component" value="Unassembled WGS sequence"/>
</dbReference>
<accession>A0AAV1RW85</accession>
<organism evidence="1 2">
    <name type="scientific">Dovyalis caffra</name>
    <dbReference type="NCBI Taxonomy" id="77055"/>
    <lineage>
        <taxon>Eukaryota</taxon>
        <taxon>Viridiplantae</taxon>
        <taxon>Streptophyta</taxon>
        <taxon>Embryophyta</taxon>
        <taxon>Tracheophyta</taxon>
        <taxon>Spermatophyta</taxon>
        <taxon>Magnoliopsida</taxon>
        <taxon>eudicotyledons</taxon>
        <taxon>Gunneridae</taxon>
        <taxon>Pentapetalae</taxon>
        <taxon>rosids</taxon>
        <taxon>fabids</taxon>
        <taxon>Malpighiales</taxon>
        <taxon>Salicaceae</taxon>
        <taxon>Flacourtieae</taxon>
        <taxon>Dovyalis</taxon>
    </lineage>
</organism>
<dbReference type="AlphaFoldDB" id="A0AAV1RW85"/>
<sequence>MSRKPRSVSSTDHGLSELLCLFDQVTSAIELFAPCTSQPFAQRQINPLLEALPIPDLHFYRNGPEDHLGPSTTQLLHLLPI</sequence>
<reference evidence="1 2" key="1">
    <citation type="submission" date="2024-01" db="EMBL/GenBank/DDBJ databases">
        <authorList>
            <person name="Waweru B."/>
        </authorList>
    </citation>
    <scope>NUCLEOTIDE SEQUENCE [LARGE SCALE GENOMIC DNA]</scope>
</reference>
<proteinExistence type="predicted"/>